<dbReference type="InterPro" id="IPR054208">
    <property type="entry name" value="DUF6914"/>
</dbReference>
<protein>
    <submittedName>
        <fullName evidence="1">Uncharacterized protein</fullName>
    </submittedName>
</protein>
<accession>A0A2B7ZKN1</accession>
<sequence>MPSNKLRLYVALYLRSGRAPPDSYHWALLVGPKKEDSPLDAMQYHVKNTIQPGVDGQPWMFEESRLDESSTRFRLLVRVLIAKIADPVKLPSSLRNVALIQNTPDWTCRVWVMEALSQLELDGVLSPGRQISGWSEIEKECRWYVDKKKAENRWEVSKLRDADHGDPQSIKIPTWDLLR</sequence>
<dbReference type="Pfam" id="PF21858">
    <property type="entry name" value="DUF6914"/>
    <property type="match status" value="1"/>
</dbReference>
<evidence type="ECO:0000313" key="1">
    <source>
        <dbReference type="EMBL" id="PGH34185.1"/>
    </source>
</evidence>
<dbReference type="EMBL" id="PDND01000045">
    <property type="protein sequence ID" value="PGH34185.1"/>
    <property type="molecule type" value="Genomic_DNA"/>
</dbReference>
<comment type="caution">
    <text evidence="1">The sequence shown here is derived from an EMBL/GenBank/DDBJ whole genome shotgun (WGS) entry which is preliminary data.</text>
</comment>
<reference evidence="1 2" key="1">
    <citation type="submission" date="2017-10" db="EMBL/GenBank/DDBJ databases">
        <title>Comparative genomics in systemic dimorphic fungi from Ajellomycetaceae.</title>
        <authorList>
            <person name="Munoz J.F."/>
            <person name="Mcewen J.G."/>
            <person name="Clay O.K."/>
            <person name="Cuomo C.A."/>
        </authorList>
    </citation>
    <scope>NUCLEOTIDE SEQUENCE [LARGE SCALE GENOMIC DNA]</scope>
    <source>
        <strain evidence="1 2">UAMH4076</strain>
    </source>
</reference>
<keyword evidence="2" id="KW-1185">Reference proteome</keyword>
<dbReference type="AlphaFoldDB" id="A0A2B7ZKN1"/>
<proteinExistence type="predicted"/>
<name>A0A2B7ZKN1_9EURO</name>
<gene>
    <name evidence="1" type="ORF">GX50_02959</name>
</gene>
<dbReference type="Proteomes" id="UP000226031">
    <property type="component" value="Unassembled WGS sequence"/>
</dbReference>
<dbReference type="VEuPathDB" id="FungiDB:EMCG_06073"/>
<organism evidence="1 2">
    <name type="scientific">[Emmonsia] crescens</name>
    <dbReference type="NCBI Taxonomy" id="73230"/>
    <lineage>
        <taxon>Eukaryota</taxon>
        <taxon>Fungi</taxon>
        <taxon>Dikarya</taxon>
        <taxon>Ascomycota</taxon>
        <taxon>Pezizomycotina</taxon>
        <taxon>Eurotiomycetes</taxon>
        <taxon>Eurotiomycetidae</taxon>
        <taxon>Onygenales</taxon>
        <taxon>Ajellomycetaceae</taxon>
        <taxon>Emergomyces</taxon>
    </lineage>
</organism>
<evidence type="ECO:0000313" key="2">
    <source>
        <dbReference type="Proteomes" id="UP000226031"/>
    </source>
</evidence>